<gene>
    <name evidence="2" type="ORF">QRX50_18700</name>
</gene>
<dbReference type="EMBL" id="CP127294">
    <property type="protein sequence ID" value="WIX82657.1"/>
    <property type="molecule type" value="Genomic_DNA"/>
</dbReference>
<dbReference type="AlphaFoldDB" id="A0A9Y2IM65"/>
<dbReference type="PANTHER" id="PTHR13887:SF41">
    <property type="entry name" value="THIOREDOXIN SUPERFAMILY PROTEIN"/>
    <property type="match status" value="1"/>
</dbReference>
<dbReference type="SUPFAM" id="SSF52833">
    <property type="entry name" value="Thioredoxin-like"/>
    <property type="match status" value="1"/>
</dbReference>
<dbReference type="GO" id="GO:0016491">
    <property type="term" value="F:oxidoreductase activity"/>
    <property type="evidence" value="ECO:0007669"/>
    <property type="project" value="InterPro"/>
</dbReference>
<dbReference type="InterPro" id="IPR001853">
    <property type="entry name" value="DSBA-like_thioredoxin_dom"/>
</dbReference>
<keyword evidence="3" id="KW-1185">Reference proteome</keyword>
<dbReference type="Gene3D" id="3.40.30.10">
    <property type="entry name" value="Glutaredoxin"/>
    <property type="match status" value="1"/>
</dbReference>
<accession>A0A9Y2IM65</accession>
<evidence type="ECO:0000259" key="1">
    <source>
        <dbReference type="Pfam" id="PF01323"/>
    </source>
</evidence>
<evidence type="ECO:0000313" key="2">
    <source>
        <dbReference type="EMBL" id="WIX82657.1"/>
    </source>
</evidence>
<dbReference type="Proteomes" id="UP001236014">
    <property type="component" value="Chromosome"/>
</dbReference>
<organism evidence="2 3">
    <name type="scientific">Amycolatopsis carbonis</name>
    <dbReference type="NCBI Taxonomy" id="715471"/>
    <lineage>
        <taxon>Bacteria</taxon>
        <taxon>Bacillati</taxon>
        <taxon>Actinomycetota</taxon>
        <taxon>Actinomycetes</taxon>
        <taxon>Pseudonocardiales</taxon>
        <taxon>Pseudonocardiaceae</taxon>
        <taxon>Amycolatopsis</taxon>
    </lineage>
</organism>
<dbReference type="KEGG" id="acab:QRX50_18700"/>
<protein>
    <submittedName>
        <fullName evidence="2">DsbA family protein</fullName>
    </submittedName>
</protein>
<dbReference type="RefSeq" id="WP_285973222.1">
    <property type="nucleotide sequence ID" value="NZ_CP127294.1"/>
</dbReference>
<evidence type="ECO:0000313" key="3">
    <source>
        <dbReference type="Proteomes" id="UP001236014"/>
    </source>
</evidence>
<sequence>MSATPTVEHWFDFLCPFCYIAQDRNRVLREHGVVVNEHPLQIHPEIGPGGSLAGPRVGPTYEFLAREAEAAGLPLEWTDRIAYSLPALGAYTTLDDPEVADRFAASVFNAYFGEGQDLESRDLLLTLTERAGGDPELVRAAWESGEADRAVGRSAILAYEHGVEGTPAWVAGGRSFSGLRPREWFVTWAGSLG</sequence>
<dbReference type="PANTHER" id="PTHR13887">
    <property type="entry name" value="GLUTATHIONE S-TRANSFERASE KAPPA"/>
    <property type="match status" value="1"/>
</dbReference>
<reference evidence="2 3" key="1">
    <citation type="submission" date="2023-06" db="EMBL/GenBank/DDBJ databases">
        <authorList>
            <person name="Oyuntsetseg B."/>
            <person name="Kim S.B."/>
        </authorList>
    </citation>
    <scope>NUCLEOTIDE SEQUENCE [LARGE SCALE GENOMIC DNA]</scope>
    <source>
        <strain evidence="2 3">2-15</strain>
    </source>
</reference>
<dbReference type="Pfam" id="PF01323">
    <property type="entry name" value="DSBA"/>
    <property type="match status" value="1"/>
</dbReference>
<name>A0A9Y2IM65_9PSEU</name>
<feature type="domain" description="DSBA-like thioredoxin" evidence="1">
    <location>
        <begin position="6"/>
        <end position="180"/>
    </location>
</feature>
<dbReference type="InterPro" id="IPR036249">
    <property type="entry name" value="Thioredoxin-like_sf"/>
</dbReference>
<proteinExistence type="predicted"/>